<dbReference type="GO" id="GO:0000160">
    <property type="term" value="P:phosphorelay signal transduction system"/>
    <property type="evidence" value="ECO:0007669"/>
    <property type="project" value="InterPro"/>
</dbReference>
<dbReference type="EMBL" id="QEQK01000001">
    <property type="protein sequence ID" value="PWN57849.1"/>
    <property type="molecule type" value="Genomic_DNA"/>
</dbReference>
<dbReference type="PANTHER" id="PTHR44757:SF2">
    <property type="entry name" value="BIOFILM ARCHITECTURE MAINTENANCE PROTEIN MBAA"/>
    <property type="match status" value="1"/>
</dbReference>
<dbReference type="Gene3D" id="3.40.50.2300">
    <property type="match status" value="1"/>
</dbReference>
<comment type="caution">
    <text evidence="5">The sequence shown here is derived from an EMBL/GenBank/DDBJ whole genome shotgun (WGS) entry which is preliminary data.</text>
</comment>
<dbReference type="PROSITE" id="PS50110">
    <property type="entry name" value="RESPONSE_REGULATORY"/>
    <property type="match status" value="1"/>
</dbReference>
<dbReference type="Proteomes" id="UP000251800">
    <property type="component" value="Unassembled WGS sequence"/>
</dbReference>
<keyword evidence="6" id="KW-1185">Reference proteome</keyword>
<dbReference type="Pfam" id="PF00072">
    <property type="entry name" value="Response_reg"/>
    <property type="match status" value="1"/>
</dbReference>
<dbReference type="InterPro" id="IPR001789">
    <property type="entry name" value="Sig_transdc_resp-reg_receiver"/>
</dbReference>
<dbReference type="PROSITE" id="PS50887">
    <property type="entry name" value="GGDEF"/>
    <property type="match status" value="1"/>
</dbReference>
<dbReference type="OrthoDB" id="9802186at2"/>
<feature type="modified residue" description="4-aspartylphosphate" evidence="1">
    <location>
        <position position="87"/>
    </location>
</feature>
<evidence type="ECO:0000313" key="5">
    <source>
        <dbReference type="EMBL" id="PWN57849.1"/>
    </source>
</evidence>
<dbReference type="InterPro" id="IPR043128">
    <property type="entry name" value="Rev_trsase/Diguanyl_cyclase"/>
</dbReference>
<dbReference type="Gene3D" id="3.30.450.20">
    <property type="entry name" value="PAS domain"/>
    <property type="match status" value="1"/>
</dbReference>
<dbReference type="InterPro" id="IPR029787">
    <property type="entry name" value="Nucleotide_cyclase"/>
</dbReference>
<dbReference type="SMART" id="SM00267">
    <property type="entry name" value="GGDEF"/>
    <property type="match status" value="1"/>
</dbReference>
<dbReference type="InterPro" id="IPR011006">
    <property type="entry name" value="CheY-like_superfamily"/>
</dbReference>
<feature type="domain" description="Response regulatory" evidence="3">
    <location>
        <begin position="35"/>
        <end position="151"/>
    </location>
</feature>
<reference evidence="5 6" key="1">
    <citation type="submission" date="2018-05" db="EMBL/GenBank/DDBJ databases">
        <title>Abyssibacter profundi OUC007T gen. nov., sp. nov, a marine bacterium isolated from seawater of the Mariana Trench.</title>
        <authorList>
            <person name="Zhou S."/>
        </authorList>
    </citation>
    <scope>NUCLEOTIDE SEQUENCE [LARGE SCALE GENOMIC DNA]</scope>
    <source>
        <strain evidence="5 6">OUC007</strain>
    </source>
</reference>
<protein>
    <recommendedName>
        <fullName evidence="7">Diguanylate cyclase</fullName>
    </recommendedName>
</protein>
<feature type="compositionally biased region" description="Polar residues" evidence="2">
    <location>
        <begin position="1"/>
        <end position="10"/>
    </location>
</feature>
<dbReference type="Gene3D" id="3.30.70.270">
    <property type="match status" value="1"/>
</dbReference>
<keyword evidence="1" id="KW-0597">Phosphoprotein</keyword>
<name>A0A363UQR7_9GAMM</name>
<evidence type="ECO:0000313" key="6">
    <source>
        <dbReference type="Proteomes" id="UP000251800"/>
    </source>
</evidence>
<evidence type="ECO:0000256" key="1">
    <source>
        <dbReference type="PROSITE-ProRule" id="PRU00169"/>
    </source>
</evidence>
<dbReference type="PANTHER" id="PTHR44757">
    <property type="entry name" value="DIGUANYLATE CYCLASE DGCP"/>
    <property type="match status" value="1"/>
</dbReference>
<dbReference type="Pfam" id="PF00990">
    <property type="entry name" value="GGDEF"/>
    <property type="match status" value="1"/>
</dbReference>
<evidence type="ECO:0000256" key="2">
    <source>
        <dbReference type="SAM" id="MobiDB-lite"/>
    </source>
</evidence>
<accession>A0A363UQR7</accession>
<evidence type="ECO:0000259" key="3">
    <source>
        <dbReference type="PROSITE" id="PS50110"/>
    </source>
</evidence>
<evidence type="ECO:0000259" key="4">
    <source>
        <dbReference type="PROSITE" id="PS50887"/>
    </source>
</evidence>
<dbReference type="InterPro" id="IPR052155">
    <property type="entry name" value="Biofilm_reg_signaling"/>
</dbReference>
<gene>
    <name evidence="5" type="ORF">DEH80_01550</name>
</gene>
<dbReference type="InterPro" id="IPR035965">
    <property type="entry name" value="PAS-like_dom_sf"/>
</dbReference>
<dbReference type="SUPFAM" id="SSF55785">
    <property type="entry name" value="PYP-like sensor domain (PAS domain)"/>
    <property type="match status" value="1"/>
</dbReference>
<dbReference type="SUPFAM" id="SSF55073">
    <property type="entry name" value="Nucleotide cyclase"/>
    <property type="match status" value="1"/>
</dbReference>
<feature type="region of interest" description="Disordered" evidence="2">
    <location>
        <begin position="1"/>
        <end position="28"/>
    </location>
</feature>
<dbReference type="SMART" id="SM00448">
    <property type="entry name" value="REC"/>
    <property type="match status" value="1"/>
</dbReference>
<dbReference type="SUPFAM" id="SSF52172">
    <property type="entry name" value="CheY-like"/>
    <property type="match status" value="1"/>
</dbReference>
<dbReference type="AlphaFoldDB" id="A0A363UQR7"/>
<organism evidence="5 6">
    <name type="scientific">Abyssibacter profundi</name>
    <dbReference type="NCBI Taxonomy" id="2182787"/>
    <lineage>
        <taxon>Bacteria</taxon>
        <taxon>Pseudomonadati</taxon>
        <taxon>Pseudomonadota</taxon>
        <taxon>Gammaproteobacteria</taxon>
        <taxon>Chromatiales</taxon>
        <taxon>Oceanococcaceae</taxon>
        <taxon>Abyssibacter</taxon>
    </lineage>
</organism>
<dbReference type="InterPro" id="IPR000160">
    <property type="entry name" value="GGDEF_dom"/>
</dbReference>
<evidence type="ECO:0008006" key="7">
    <source>
        <dbReference type="Google" id="ProtNLM"/>
    </source>
</evidence>
<proteinExistence type="predicted"/>
<sequence length="456" mass="50263">MESHVASQASEAVRQRLGRSSRERADTKGDTVRDQLLVVDDDATDRLLIRRLLADGATVGLKLVEAETAQEAVEMLRTHRVACMLIDQVLPDMTGLDLLNMLANIEPVGLILVSGVMDVSLSRDAIRLGAHDVLPKDDMDTARLSLAIHAAIGTARVRQQMAEHSQHLELFFALADECRDYLFVIDLSTGVVVEANAEIRRISGADRTEVHAGKLSAERIFAAGPTGWNRLRASIEYYGQATVELEVFNGPGRRMPIEIRARRVTHGPRQYMICVGREVSRERGLEREVIRLRDPDQLTGLPSREAFMGELERSWNWAMNDDTALVLTMLSISWPERYTEDMRAVMLRQVGQALLGNVRRSNELVGRYSENSFAVIATGGDEIVARKLADRLRMLIRGACASDVESAMHPPHVAAGIALGRPSDIGSVSEFMDLAAQALDSAQKAETGQGMHLLAV</sequence>
<dbReference type="CDD" id="cd00156">
    <property type="entry name" value="REC"/>
    <property type="match status" value="1"/>
</dbReference>
<feature type="domain" description="GGDEF" evidence="4">
    <location>
        <begin position="323"/>
        <end position="456"/>
    </location>
</feature>